<evidence type="ECO:0000256" key="6">
    <source>
        <dbReference type="ARBA" id="ARBA00022827"/>
    </source>
</evidence>
<evidence type="ECO:0000256" key="7">
    <source>
        <dbReference type="ARBA" id="ARBA00023002"/>
    </source>
</evidence>
<comment type="cofactor">
    <cofactor evidence="1">
        <name>FAD</name>
        <dbReference type="ChEBI" id="CHEBI:57692"/>
    </cofactor>
</comment>
<evidence type="ECO:0000256" key="9">
    <source>
        <dbReference type="ARBA" id="ARBA00050821"/>
    </source>
</evidence>
<evidence type="ECO:0000256" key="11">
    <source>
        <dbReference type="ARBA" id="ARBA00060891"/>
    </source>
</evidence>
<feature type="domain" description="FAD/NAD(P)-binding" evidence="15">
    <location>
        <begin position="6"/>
        <end position="309"/>
    </location>
</feature>
<dbReference type="GO" id="GO:0000166">
    <property type="term" value="F:nucleotide binding"/>
    <property type="evidence" value="ECO:0007669"/>
    <property type="project" value="UniProtKB-KW"/>
</dbReference>
<dbReference type="FunFam" id="3.50.50.100:FF:000017">
    <property type="entry name" value="Sulfide-quinone reductase"/>
    <property type="match status" value="1"/>
</dbReference>
<dbReference type="GO" id="GO:0019646">
    <property type="term" value="P:aerobic electron transport chain"/>
    <property type="evidence" value="ECO:0007669"/>
    <property type="project" value="TreeGrafter"/>
</dbReference>
<dbReference type="InterPro" id="IPR051169">
    <property type="entry name" value="NADH-Q_oxidoreductase"/>
</dbReference>
<comment type="function">
    <text evidence="10">Catalyzes the oxidation of hydrogen sulfide, with the help of a quinone. Consecutive reaction cycles lead to the accumulation of a polysulfide product on the active site Cys residues; these products are released when they exceed a critical length, typically as cyclooctasulfur.</text>
</comment>
<dbReference type="PANTHER" id="PTHR42913">
    <property type="entry name" value="APOPTOSIS-INDUCING FACTOR 1"/>
    <property type="match status" value="1"/>
</dbReference>
<name>A0A975D7I9_9SPHN</name>
<dbReference type="InterPro" id="IPR023753">
    <property type="entry name" value="FAD/NAD-binding_dom"/>
</dbReference>
<dbReference type="InterPro" id="IPR036188">
    <property type="entry name" value="FAD/NAD-bd_sf"/>
</dbReference>
<keyword evidence="3" id="KW-0285">Flavoprotein</keyword>
<evidence type="ECO:0000256" key="5">
    <source>
        <dbReference type="ARBA" id="ARBA00022741"/>
    </source>
</evidence>
<comment type="similarity">
    <text evidence="11">Belongs to the SQRD family.</text>
</comment>
<sequence length="425" mass="46053">MGKPLIVVLGAGLGGTIASYEIKAAVKGRADVMTVSDTDTYSFIPSNPWVAVRWREPEAIQVHLPPVFAKKKIGFTSVGAKRLHASEKRLELNDGTSITYDYLVIATGPDLAFNEIEGLGPQGHTVSVCQTAHAADAADAFDAFVENPGPIVVGAVQGASCYGPAYEFALILDTELRRRKIRDKVPMTFVTAEPYIGHLGLDGVGDTKSLLESELRDRHIKWITNARVAKVDAGLMHVEEVNDDGSVKKAHDLPFGYSMMLPAFRGVPAVSNIEGLTNPRGFIIIDKHQRNPAFPEIFALGVCVAIPPTGPTPVPVGVPKTGFMIESMVTAIAANLALILEGREPTAEATWNAVCLADFGDGGVAFVAQPQIPPRNVNWASSGKWVHLAKIGFEKYFLRKVRKGESEPFYEKLAMHVMGIRKLRF</sequence>
<accession>A0A975D7I9</accession>
<evidence type="ECO:0000256" key="1">
    <source>
        <dbReference type="ARBA" id="ARBA00001974"/>
    </source>
</evidence>
<reference evidence="16" key="2">
    <citation type="submission" date="2021-04" db="EMBL/GenBank/DDBJ databases">
        <title>Isolation and genomic analysis of the ibuprofen-degrading bacterium Sphingomonas strain MPO218.</title>
        <authorList>
            <person name="Aulestia M."/>
            <person name="Flores A."/>
            <person name="Mangas E.L."/>
            <person name="Perez-Pulido A.J."/>
            <person name="Santero E."/>
            <person name="Camacho E.M."/>
        </authorList>
    </citation>
    <scope>NUCLEOTIDE SEQUENCE</scope>
    <source>
        <strain evidence="16">MPO218</strain>
    </source>
</reference>
<keyword evidence="5" id="KW-0547">Nucleotide-binding</keyword>
<keyword evidence="8" id="KW-0472">Membrane</keyword>
<dbReference type="GO" id="GO:0048038">
    <property type="term" value="F:quinone binding"/>
    <property type="evidence" value="ECO:0007669"/>
    <property type="project" value="UniProtKB-KW"/>
</dbReference>
<dbReference type="PANTHER" id="PTHR42913:SF6">
    <property type="entry name" value="SULFIDE-QUINONE REDUCTASE"/>
    <property type="match status" value="1"/>
</dbReference>
<dbReference type="EMBL" id="CP059319">
    <property type="protein sequence ID" value="QTH24366.1"/>
    <property type="molecule type" value="Genomic_DNA"/>
</dbReference>
<dbReference type="GO" id="GO:0016020">
    <property type="term" value="C:membrane"/>
    <property type="evidence" value="ECO:0007669"/>
    <property type="project" value="UniProtKB-SubCell"/>
</dbReference>
<evidence type="ECO:0000256" key="12">
    <source>
        <dbReference type="ARBA" id="ARBA00066453"/>
    </source>
</evidence>
<dbReference type="GO" id="GO:0003955">
    <property type="term" value="F:NAD(P)H dehydrogenase (quinone) activity"/>
    <property type="evidence" value="ECO:0007669"/>
    <property type="project" value="TreeGrafter"/>
</dbReference>
<dbReference type="Proteomes" id="UP000664914">
    <property type="component" value="Chromosome"/>
</dbReference>
<evidence type="ECO:0000256" key="14">
    <source>
        <dbReference type="ARBA" id="ARBA00081101"/>
    </source>
</evidence>
<proteinExistence type="inferred from homology"/>
<keyword evidence="7" id="KW-0560">Oxidoreductase</keyword>
<evidence type="ECO:0000256" key="8">
    <source>
        <dbReference type="ARBA" id="ARBA00023136"/>
    </source>
</evidence>
<evidence type="ECO:0000256" key="4">
    <source>
        <dbReference type="ARBA" id="ARBA00022719"/>
    </source>
</evidence>
<comment type="catalytic activity">
    <reaction evidence="9">
        <text>n a quinone + n hydrogen sulfide + n H(+) = polysulfur(n-2) + n a quinol</text>
        <dbReference type="Rhea" id="RHEA:30239"/>
        <dbReference type="Rhea" id="RHEA-COMP:19475"/>
        <dbReference type="ChEBI" id="CHEBI:15378"/>
        <dbReference type="ChEBI" id="CHEBI:17909"/>
        <dbReference type="ChEBI" id="CHEBI:24646"/>
        <dbReference type="ChEBI" id="CHEBI:29919"/>
        <dbReference type="ChEBI" id="CHEBI:132124"/>
        <dbReference type="EC" id="1.8.5.4"/>
    </reaction>
</comment>
<keyword evidence="4" id="KW-0874">Quinone</keyword>
<dbReference type="AlphaFoldDB" id="A0A975D7I9"/>
<dbReference type="Gene3D" id="3.50.50.100">
    <property type="match status" value="1"/>
</dbReference>
<keyword evidence="6" id="KW-0274">FAD</keyword>
<evidence type="ECO:0000313" key="16">
    <source>
        <dbReference type="EMBL" id="QTH24366.1"/>
    </source>
</evidence>
<dbReference type="EC" id="1.8.5.4" evidence="12"/>
<dbReference type="GO" id="GO:0070224">
    <property type="term" value="F:sulfide:quinone oxidoreductase activity"/>
    <property type="evidence" value="ECO:0007669"/>
    <property type="project" value="UniProtKB-EC"/>
</dbReference>
<dbReference type="Pfam" id="PF07992">
    <property type="entry name" value="Pyr_redox_2"/>
    <property type="match status" value="1"/>
</dbReference>
<evidence type="ECO:0000259" key="15">
    <source>
        <dbReference type="Pfam" id="PF07992"/>
    </source>
</evidence>
<gene>
    <name evidence="16" type="ORF">HRJ34_13150</name>
</gene>
<evidence type="ECO:0000256" key="10">
    <source>
        <dbReference type="ARBA" id="ARBA00054727"/>
    </source>
</evidence>
<evidence type="ECO:0000256" key="13">
    <source>
        <dbReference type="ARBA" id="ARBA00071264"/>
    </source>
</evidence>
<reference evidence="16" key="1">
    <citation type="submission" date="2020-07" db="EMBL/GenBank/DDBJ databases">
        <authorList>
            <person name="Camacho E."/>
        </authorList>
    </citation>
    <scope>NUCLEOTIDE SEQUENCE</scope>
    <source>
        <strain evidence="16">MPO218</strain>
    </source>
</reference>
<protein>
    <recommendedName>
        <fullName evidence="13">Sulfide-quinone reductase</fullName>
        <ecNumber evidence="12">1.8.5.4</ecNumber>
    </recommendedName>
    <alternativeName>
        <fullName evidence="14">Sulfide:quinone oxidoreductase</fullName>
    </alternativeName>
</protein>
<evidence type="ECO:0000256" key="2">
    <source>
        <dbReference type="ARBA" id="ARBA00004170"/>
    </source>
</evidence>
<organism evidence="16 17">
    <name type="scientific">Rhizorhabdus wittichii</name>
    <dbReference type="NCBI Taxonomy" id="160791"/>
    <lineage>
        <taxon>Bacteria</taxon>
        <taxon>Pseudomonadati</taxon>
        <taxon>Pseudomonadota</taxon>
        <taxon>Alphaproteobacteria</taxon>
        <taxon>Sphingomonadales</taxon>
        <taxon>Sphingomonadaceae</taxon>
        <taxon>Rhizorhabdus</taxon>
    </lineage>
</organism>
<dbReference type="RefSeq" id="WP_029549117.1">
    <property type="nucleotide sequence ID" value="NZ_CP059319.1"/>
</dbReference>
<dbReference type="SUPFAM" id="SSF51905">
    <property type="entry name" value="FAD/NAD(P)-binding domain"/>
    <property type="match status" value="2"/>
</dbReference>
<comment type="subcellular location">
    <subcellularLocation>
        <location evidence="2">Membrane</location>
        <topology evidence="2">Peripheral membrane protein</topology>
    </subcellularLocation>
</comment>
<evidence type="ECO:0000313" key="17">
    <source>
        <dbReference type="Proteomes" id="UP000664914"/>
    </source>
</evidence>
<evidence type="ECO:0000256" key="3">
    <source>
        <dbReference type="ARBA" id="ARBA00022630"/>
    </source>
</evidence>